<dbReference type="GO" id="GO:0042283">
    <property type="term" value="F:dolichyl pyrophosphate Glc1Man9GlcNAc2 alpha-1,3-glucosyltransferase activity"/>
    <property type="evidence" value="ECO:0007669"/>
    <property type="project" value="TreeGrafter"/>
</dbReference>
<keyword evidence="4 10" id="KW-0328">Glycosyltransferase</keyword>
<dbReference type="KEGG" id="dnv:108656421"/>
<evidence type="ECO:0000256" key="7">
    <source>
        <dbReference type="ARBA" id="ARBA00022824"/>
    </source>
</evidence>
<dbReference type="OMA" id="YLAPPFG"/>
<organism evidence="11 12">
    <name type="scientific">Drosophila navojoa</name>
    <name type="common">Fruit fly</name>
    <dbReference type="NCBI Taxonomy" id="7232"/>
    <lineage>
        <taxon>Eukaryota</taxon>
        <taxon>Metazoa</taxon>
        <taxon>Ecdysozoa</taxon>
        <taxon>Arthropoda</taxon>
        <taxon>Hexapoda</taxon>
        <taxon>Insecta</taxon>
        <taxon>Pterygota</taxon>
        <taxon>Neoptera</taxon>
        <taxon>Endopterygota</taxon>
        <taxon>Diptera</taxon>
        <taxon>Brachycera</taxon>
        <taxon>Muscomorpha</taxon>
        <taxon>Ephydroidea</taxon>
        <taxon>Drosophilidae</taxon>
        <taxon>Drosophila</taxon>
    </lineage>
</organism>
<feature type="transmembrane region" description="Helical" evidence="10">
    <location>
        <begin position="297"/>
        <end position="322"/>
    </location>
</feature>
<keyword evidence="7 10" id="KW-0256">Endoplasmic reticulum</keyword>
<comment type="similarity">
    <text evidence="3 10">Belongs to the ALG6/ALG8 glucosyltransferase family.</text>
</comment>
<feature type="transmembrane region" description="Helical" evidence="10">
    <location>
        <begin position="334"/>
        <end position="351"/>
    </location>
</feature>
<sequence>MSGGYFLDLVAISSALKVLLFPAYYSTDFEVHRNWLAITHSLPINRWYLDVTSEWTLDYPPFFAYFEWLLSQVAKYVDPKMLIVQNLNYASEATVYFQRGSIIVMDLIYALGVRSCLAALGVVQPTQNHIAGCMLLLLNVGLIFVDHIHFQYNGFLFGILFLSISAMIKKRYLWSAFAFAVLLNFKHIFLYVAPAFAVYLLKFYCLGEGKFVQNTIKLLAAGLTPFVLSFGPFWQQLPQLMSRLFPFKRGLTHAYWAPNIWALYNAADKLAASVLRRSRDPDVPSTTSGLVQEVQHIVLPTITPSITFALTVLFMLPILLKLFLTPTREQAKLVFMRAIVLCACTSFMFGWHVHEKAILMCLLPMCLLAVLDHRDAKFAYILAITGYFSLFPLLFDVDLLVPRYSLYMAYVAMMYGQLERVYKSKPSIHVLEWIYFYGFIAIPIYEHIISRLLGLHLSLPFMPLLLTSVYCALGVIYFYVRFYLYAMDFQWPPSFGKRRRFTQIKSSTSKRKRKVQ</sequence>
<evidence type="ECO:0000256" key="10">
    <source>
        <dbReference type="RuleBase" id="RU363110"/>
    </source>
</evidence>
<reference evidence="11 12" key="1">
    <citation type="journal article" date="2019" name="J. Hered.">
        <title>An Improved Genome Assembly for Drosophila navojoa, the Basal Species in the mojavensis Cluster.</title>
        <authorList>
            <person name="Vanderlinde T."/>
            <person name="Dupim E.G."/>
            <person name="Nazario-Yepiz N.O."/>
            <person name="Carvalho A.B."/>
        </authorList>
    </citation>
    <scope>NUCLEOTIDE SEQUENCE [LARGE SCALE GENOMIC DNA]</scope>
    <source>
        <strain evidence="11">Navoj_Jal97</strain>
        <tissue evidence="11">Whole organism</tissue>
    </source>
</reference>
<dbReference type="OrthoDB" id="1689333at2759"/>
<evidence type="ECO:0000256" key="3">
    <source>
        <dbReference type="ARBA" id="ARBA00008715"/>
    </source>
</evidence>
<feature type="transmembrane region" description="Helical" evidence="10">
    <location>
        <begin position="430"/>
        <end position="449"/>
    </location>
</feature>
<feature type="transmembrane region" description="Helical" evidence="10">
    <location>
        <begin position="357"/>
        <end position="373"/>
    </location>
</feature>
<dbReference type="AlphaFoldDB" id="A0A484AY54"/>
<evidence type="ECO:0000256" key="8">
    <source>
        <dbReference type="ARBA" id="ARBA00022989"/>
    </source>
</evidence>
<comment type="caution">
    <text evidence="11">The sequence shown here is derived from an EMBL/GenBank/DDBJ whole genome shotgun (WGS) entry which is preliminary data.</text>
</comment>
<dbReference type="Proteomes" id="UP000295192">
    <property type="component" value="Unassembled WGS sequence"/>
</dbReference>
<proteinExistence type="inferred from homology"/>
<feature type="transmembrane region" description="Helical" evidence="10">
    <location>
        <begin position="461"/>
        <end position="480"/>
    </location>
</feature>
<evidence type="ECO:0000256" key="4">
    <source>
        <dbReference type="ARBA" id="ARBA00022676"/>
    </source>
</evidence>
<comment type="subcellular location">
    <subcellularLocation>
        <location evidence="1 10">Endoplasmic reticulum membrane</location>
        <topology evidence="1 10">Multi-pass membrane protein</topology>
    </subcellularLocation>
</comment>
<dbReference type="GO" id="GO:0006487">
    <property type="term" value="P:protein N-linked glycosylation"/>
    <property type="evidence" value="ECO:0007669"/>
    <property type="project" value="TreeGrafter"/>
</dbReference>
<evidence type="ECO:0000313" key="11">
    <source>
        <dbReference type="EMBL" id="TDG41567.1"/>
    </source>
</evidence>
<keyword evidence="8 10" id="KW-1133">Transmembrane helix</keyword>
<gene>
    <name evidence="11" type="ORF">AWZ03_012005</name>
</gene>
<feature type="transmembrane region" description="Helical" evidence="10">
    <location>
        <begin position="102"/>
        <end position="123"/>
    </location>
</feature>
<feature type="transmembrane region" description="Helical" evidence="10">
    <location>
        <begin position="6"/>
        <end position="25"/>
    </location>
</feature>
<feature type="transmembrane region" description="Helical" evidence="10">
    <location>
        <begin position="152"/>
        <end position="168"/>
    </location>
</feature>
<dbReference type="UniPathway" id="UPA00378"/>
<dbReference type="Pfam" id="PF03155">
    <property type="entry name" value="Alg6_Alg8"/>
    <property type="match status" value="1"/>
</dbReference>
<dbReference type="PANTHER" id="PTHR12413">
    <property type="entry name" value="DOLICHYL GLYCOSYLTRANSFERASE"/>
    <property type="match status" value="1"/>
</dbReference>
<keyword evidence="6 10" id="KW-0812">Transmembrane</keyword>
<dbReference type="EC" id="2.4.1.-" evidence="10"/>
<feature type="transmembrane region" description="Helical" evidence="10">
    <location>
        <begin position="378"/>
        <end position="395"/>
    </location>
</feature>
<dbReference type="EMBL" id="LSRL02000332">
    <property type="protein sequence ID" value="TDG41567.1"/>
    <property type="molecule type" value="Genomic_DNA"/>
</dbReference>
<evidence type="ECO:0000256" key="9">
    <source>
        <dbReference type="ARBA" id="ARBA00023136"/>
    </source>
</evidence>
<evidence type="ECO:0000256" key="1">
    <source>
        <dbReference type="ARBA" id="ARBA00004477"/>
    </source>
</evidence>
<keyword evidence="9 10" id="KW-0472">Membrane</keyword>
<dbReference type="PANTHER" id="PTHR12413:SF2">
    <property type="entry name" value="DOLICHYL PYROPHOSPHATE GLC1MAN9GLCNAC2 ALPHA-1,3-GLUCOSYLTRANSFERASE-RELATED"/>
    <property type="match status" value="1"/>
</dbReference>
<keyword evidence="5 10" id="KW-0808">Transferase</keyword>
<protein>
    <recommendedName>
        <fullName evidence="10">Alpha-1,3-glucosyltransferase</fullName>
        <ecNumber evidence="10">2.4.1.-</ecNumber>
    </recommendedName>
</protein>
<evidence type="ECO:0000256" key="5">
    <source>
        <dbReference type="ARBA" id="ARBA00022679"/>
    </source>
</evidence>
<evidence type="ECO:0000256" key="6">
    <source>
        <dbReference type="ARBA" id="ARBA00022692"/>
    </source>
</evidence>
<dbReference type="InterPro" id="IPR004856">
    <property type="entry name" value="Glyco_trans_ALG6/ALG8"/>
</dbReference>
<dbReference type="GO" id="GO:0005789">
    <property type="term" value="C:endoplasmic reticulum membrane"/>
    <property type="evidence" value="ECO:0007669"/>
    <property type="project" value="UniProtKB-SubCell"/>
</dbReference>
<feature type="transmembrane region" description="Helical" evidence="10">
    <location>
        <begin position="401"/>
        <end position="418"/>
    </location>
</feature>
<dbReference type="STRING" id="7232.A0A484AY54"/>
<name>A0A484AY54_DRONA</name>
<evidence type="ECO:0000313" key="12">
    <source>
        <dbReference type="Proteomes" id="UP000295192"/>
    </source>
</evidence>
<keyword evidence="12" id="KW-1185">Reference proteome</keyword>
<evidence type="ECO:0000256" key="2">
    <source>
        <dbReference type="ARBA" id="ARBA00004922"/>
    </source>
</evidence>
<accession>A0A484AY54</accession>
<comment type="pathway">
    <text evidence="2 10">Protein modification; protein glycosylation.</text>
</comment>